<proteinExistence type="predicted"/>
<evidence type="ECO:0000313" key="1">
    <source>
        <dbReference type="EMBL" id="MAA19984.1"/>
    </source>
</evidence>
<sequence length="120" mass="13729">MSRTITYNSLSLPGQKNIRNKVRKNGALMARTVIRPTSTMLTTQAQNLEHLMSHTRIRNSNKRNSRCALSFSLTLCERTTSHNFGRQQQSLKRKTFRPFIVISKQIAAVSFLFCARITCP</sequence>
<organism evidence="1">
    <name type="scientific">Rhipicephalus zambeziensis</name>
    <dbReference type="NCBI Taxonomy" id="60191"/>
    <lineage>
        <taxon>Eukaryota</taxon>
        <taxon>Metazoa</taxon>
        <taxon>Ecdysozoa</taxon>
        <taxon>Arthropoda</taxon>
        <taxon>Chelicerata</taxon>
        <taxon>Arachnida</taxon>
        <taxon>Acari</taxon>
        <taxon>Parasitiformes</taxon>
        <taxon>Ixodida</taxon>
        <taxon>Ixodoidea</taxon>
        <taxon>Ixodidae</taxon>
        <taxon>Rhipicephalinae</taxon>
        <taxon>Rhipicephalus</taxon>
        <taxon>Rhipicephalus</taxon>
    </lineage>
</organism>
<dbReference type="AlphaFoldDB" id="A0A224Z175"/>
<reference evidence="1" key="1">
    <citation type="journal article" date="2017" name="Parasit. Vectors">
        <title>Sialotranscriptomics of Rhipicephalus zambeziensis reveals intricate expression profiles of secretory proteins and suggests tight temporal transcriptional regulation during blood-feeding.</title>
        <authorList>
            <person name="de Castro M.H."/>
            <person name="de Klerk D."/>
            <person name="Pienaar R."/>
            <person name="Rees D.J.G."/>
            <person name="Mans B.J."/>
        </authorList>
    </citation>
    <scope>NUCLEOTIDE SEQUENCE</scope>
    <source>
        <tissue evidence="1">Salivary glands</tissue>
    </source>
</reference>
<accession>A0A224Z175</accession>
<dbReference type="EMBL" id="GFPF01008838">
    <property type="protein sequence ID" value="MAA19984.1"/>
    <property type="molecule type" value="Transcribed_RNA"/>
</dbReference>
<name>A0A224Z175_9ACAR</name>
<protein>
    <submittedName>
        <fullName evidence="1">Uncharacterized protein</fullName>
    </submittedName>
</protein>